<keyword evidence="4" id="KW-1015">Disulfide bond</keyword>
<reference evidence="5" key="1">
    <citation type="submission" date="2022-12" db="EMBL/GenBank/DDBJ databases">
        <authorList>
            <person name="Alioto T."/>
            <person name="Alioto T."/>
            <person name="Gomez Garrido J."/>
        </authorList>
    </citation>
    <scope>NUCLEOTIDE SEQUENCE</scope>
</reference>
<dbReference type="GO" id="GO:0005576">
    <property type="term" value="C:extracellular region"/>
    <property type="evidence" value="ECO:0007669"/>
    <property type="project" value="UniProtKB-SubCell"/>
</dbReference>
<dbReference type="GO" id="GO:0007218">
    <property type="term" value="P:neuropeptide signaling pathway"/>
    <property type="evidence" value="ECO:0007669"/>
    <property type="project" value="InterPro"/>
</dbReference>
<evidence type="ECO:0000256" key="4">
    <source>
        <dbReference type="ARBA" id="ARBA00023157"/>
    </source>
</evidence>
<dbReference type="GO" id="GO:0005886">
    <property type="term" value="C:plasma membrane"/>
    <property type="evidence" value="ECO:0007669"/>
    <property type="project" value="TreeGrafter"/>
</dbReference>
<proteinExistence type="inferred from homology"/>
<evidence type="ECO:0000313" key="6">
    <source>
        <dbReference type="Proteomes" id="UP001178461"/>
    </source>
</evidence>
<accession>A0AA35K5Y5</accession>
<dbReference type="GO" id="GO:0007268">
    <property type="term" value="P:chemical synaptic transmission"/>
    <property type="evidence" value="ECO:0007669"/>
    <property type="project" value="TreeGrafter"/>
</dbReference>
<evidence type="ECO:0000313" key="5">
    <source>
        <dbReference type="EMBL" id="CAI5771514.1"/>
    </source>
</evidence>
<dbReference type="EMBL" id="OX395128">
    <property type="protein sequence ID" value="CAI5771514.1"/>
    <property type="molecule type" value="Genomic_DNA"/>
</dbReference>
<organism evidence="5 6">
    <name type="scientific">Podarcis lilfordi</name>
    <name type="common">Lilford's wall lizard</name>
    <dbReference type="NCBI Taxonomy" id="74358"/>
    <lineage>
        <taxon>Eukaryota</taxon>
        <taxon>Metazoa</taxon>
        <taxon>Chordata</taxon>
        <taxon>Craniata</taxon>
        <taxon>Vertebrata</taxon>
        <taxon>Euteleostomi</taxon>
        <taxon>Lepidosauria</taxon>
        <taxon>Squamata</taxon>
        <taxon>Bifurcata</taxon>
        <taxon>Unidentata</taxon>
        <taxon>Episquamata</taxon>
        <taxon>Laterata</taxon>
        <taxon>Lacertibaenia</taxon>
        <taxon>Lacertidae</taxon>
        <taxon>Podarcis</taxon>
    </lineage>
</organism>
<name>A0AA35K5Y5_9SAUR</name>
<dbReference type="GO" id="GO:0043679">
    <property type="term" value="C:axon terminus"/>
    <property type="evidence" value="ECO:0007669"/>
    <property type="project" value="TreeGrafter"/>
</dbReference>
<keyword evidence="3" id="KW-0964">Secreted</keyword>
<keyword evidence="6" id="KW-1185">Reference proteome</keyword>
<dbReference type="GO" id="GO:0043025">
    <property type="term" value="C:neuronal cell body"/>
    <property type="evidence" value="ECO:0007669"/>
    <property type="project" value="TreeGrafter"/>
</dbReference>
<evidence type="ECO:0000256" key="2">
    <source>
        <dbReference type="ARBA" id="ARBA00008543"/>
    </source>
</evidence>
<protein>
    <submittedName>
        <fullName evidence="5">Prepronociceptin isoform X1</fullName>
    </submittedName>
</protein>
<sequence length="253" mass="27928">MPTVRDAHIAFPAPARFLRADTMRILLWNILSFCLLAYALSDCRRDCLNCHRHLYSHQQDDFSLLICVMECEGKLLSSATWGLCSKATGVKAPLPLDLDSPEDDASRPLEMWDGGLRPSRGGLKRLGSLAREADLDKAGGEKGVSKTSGLFRQAEGGDDDRVQALLGDLPAQLDIPKGVSSFLGGPFGYEPVGEAGVQELQKRFGGFIGVRKSARKWHNQKRFSEFLKQYLGMSPRSVEYDGLADDPKEQNEI</sequence>
<dbReference type="Pfam" id="PF01160">
    <property type="entry name" value="Opiods_neuropep"/>
    <property type="match status" value="1"/>
</dbReference>
<evidence type="ECO:0000256" key="1">
    <source>
        <dbReference type="ARBA" id="ARBA00004613"/>
    </source>
</evidence>
<dbReference type="PANTHER" id="PTHR11438:SF2">
    <property type="entry name" value="PREPRONOCICEPTIN"/>
    <property type="match status" value="1"/>
</dbReference>
<comment type="similarity">
    <text evidence="2">Belongs to the opioid neuropeptide precursor family.</text>
</comment>
<dbReference type="InterPro" id="IPR006024">
    <property type="entry name" value="Opioid_neupept"/>
</dbReference>
<dbReference type="AlphaFoldDB" id="A0AA35K5Y5"/>
<dbReference type="GO" id="GO:0030425">
    <property type="term" value="C:dendrite"/>
    <property type="evidence" value="ECO:0007669"/>
    <property type="project" value="TreeGrafter"/>
</dbReference>
<dbReference type="GO" id="GO:0031628">
    <property type="term" value="F:opioid receptor binding"/>
    <property type="evidence" value="ECO:0007669"/>
    <property type="project" value="TreeGrafter"/>
</dbReference>
<dbReference type="PANTHER" id="PTHR11438">
    <property type="entry name" value="PROENKEPHALIN"/>
    <property type="match status" value="1"/>
</dbReference>
<dbReference type="Proteomes" id="UP001178461">
    <property type="component" value="Chromosome 3"/>
</dbReference>
<gene>
    <name evidence="5" type="ORF">PODLI_1B016573</name>
</gene>
<comment type="subcellular location">
    <subcellularLocation>
        <location evidence="1">Secreted</location>
    </subcellularLocation>
</comment>
<evidence type="ECO:0000256" key="3">
    <source>
        <dbReference type="ARBA" id="ARBA00022525"/>
    </source>
</evidence>
<dbReference type="GO" id="GO:0007600">
    <property type="term" value="P:sensory perception"/>
    <property type="evidence" value="ECO:0007669"/>
    <property type="project" value="TreeGrafter"/>
</dbReference>